<dbReference type="Proteomes" id="UP000194236">
    <property type="component" value="Unassembled WGS sequence"/>
</dbReference>
<evidence type="ECO:0000313" key="6">
    <source>
        <dbReference type="Proteomes" id="UP000194236"/>
    </source>
</evidence>
<reference evidence="5 6" key="1">
    <citation type="submission" date="2017-03" db="EMBL/GenBank/DDBJ databases">
        <title>Genome Survey of Euroglyphus maynei.</title>
        <authorList>
            <person name="Arlian L.G."/>
            <person name="Morgan M.S."/>
            <person name="Rider S.D."/>
        </authorList>
    </citation>
    <scope>NUCLEOTIDE SEQUENCE [LARGE SCALE GENOMIC DNA]</scope>
    <source>
        <strain evidence="5">Arlian Lab</strain>
        <tissue evidence="5">Whole body</tissue>
    </source>
</reference>
<evidence type="ECO:0000259" key="4">
    <source>
        <dbReference type="PROSITE" id="PS51675"/>
    </source>
</evidence>
<keyword evidence="1" id="KW-0489">Methyltransferase</keyword>
<gene>
    <name evidence="5" type="ORF">BLA29_013312</name>
</gene>
<evidence type="ECO:0000256" key="2">
    <source>
        <dbReference type="ARBA" id="ARBA00022679"/>
    </source>
</evidence>
<proteinExistence type="predicted"/>
<dbReference type="OrthoDB" id="278300at2759"/>
<feature type="domain" description="SAM-dependent MTase TRM10-type" evidence="4">
    <location>
        <begin position="1"/>
        <end position="96"/>
    </location>
</feature>
<accession>A0A1Y3B8Z8</accession>
<dbReference type="Gene3D" id="3.40.1280.30">
    <property type="match status" value="1"/>
</dbReference>
<comment type="caution">
    <text evidence="5">The sequence shown here is derived from an EMBL/GenBank/DDBJ whole genome shotgun (WGS) entry which is preliminary data.</text>
</comment>
<protein>
    <recommendedName>
        <fullName evidence="4">SAM-dependent MTase TRM10-type domain-containing protein</fullName>
    </recommendedName>
</protein>
<evidence type="ECO:0000256" key="1">
    <source>
        <dbReference type="ARBA" id="ARBA00022603"/>
    </source>
</evidence>
<keyword evidence="3" id="KW-0949">S-adenosyl-L-methionine</keyword>
<dbReference type="PROSITE" id="PS51675">
    <property type="entry name" value="SAM_MT_TRM10"/>
    <property type="match status" value="1"/>
</dbReference>
<dbReference type="InterPro" id="IPR038459">
    <property type="entry name" value="MT_TRM10-typ_sf"/>
</dbReference>
<name>A0A1Y3B8Z8_EURMA</name>
<dbReference type="GO" id="GO:0032259">
    <property type="term" value="P:methylation"/>
    <property type="evidence" value="ECO:0007669"/>
    <property type="project" value="UniProtKB-KW"/>
</dbReference>
<keyword evidence="2" id="KW-0808">Transferase</keyword>
<dbReference type="InterPro" id="IPR028564">
    <property type="entry name" value="MT_TRM10-typ"/>
</dbReference>
<feature type="non-terminal residue" evidence="5">
    <location>
        <position position="1"/>
    </location>
</feature>
<dbReference type="GO" id="GO:0008168">
    <property type="term" value="F:methyltransferase activity"/>
    <property type="evidence" value="ECO:0007669"/>
    <property type="project" value="UniProtKB-KW"/>
</dbReference>
<keyword evidence="6" id="KW-1185">Reference proteome</keyword>
<dbReference type="AlphaFoldDB" id="A0A1Y3B8Z8"/>
<dbReference type="EMBL" id="MUJZ01033218">
    <property type="protein sequence ID" value="OTF77319.1"/>
    <property type="molecule type" value="Genomic_DNA"/>
</dbReference>
<evidence type="ECO:0000256" key="3">
    <source>
        <dbReference type="ARBA" id="ARBA00022691"/>
    </source>
</evidence>
<organism evidence="5 6">
    <name type="scientific">Euroglyphus maynei</name>
    <name type="common">Mayne's house dust mite</name>
    <dbReference type="NCBI Taxonomy" id="6958"/>
    <lineage>
        <taxon>Eukaryota</taxon>
        <taxon>Metazoa</taxon>
        <taxon>Ecdysozoa</taxon>
        <taxon>Arthropoda</taxon>
        <taxon>Chelicerata</taxon>
        <taxon>Arachnida</taxon>
        <taxon>Acari</taxon>
        <taxon>Acariformes</taxon>
        <taxon>Sarcoptiformes</taxon>
        <taxon>Astigmata</taxon>
        <taxon>Psoroptidia</taxon>
        <taxon>Analgoidea</taxon>
        <taxon>Pyroglyphidae</taxon>
        <taxon>Pyroglyphinae</taxon>
        <taxon>Euroglyphus</taxon>
    </lineage>
</organism>
<sequence>YFTSLETKTALEYNPNWSYVLPAIPERLINRDFLTPSLRKLKIRQMGIPIDRYVIWQRGSKRLTLQQKIRLLDDIRSRNFDWKQSINEHVVRWKSI</sequence>
<evidence type="ECO:0000313" key="5">
    <source>
        <dbReference type="EMBL" id="OTF77319.1"/>
    </source>
</evidence>